<proteinExistence type="predicted"/>
<name>A0ACC0HIA2_9ERIC</name>
<accession>A0ACC0HIA2</accession>
<protein>
    <submittedName>
        <fullName evidence="1">Protein BLISTER</fullName>
    </submittedName>
</protein>
<evidence type="ECO:0000313" key="1">
    <source>
        <dbReference type="EMBL" id="KAI8012607.1"/>
    </source>
</evidence>
<organism evidence="1 2">
    <name type="scientific">Camellia lanceoleosa</name>
    <dbReference type="NCBI Taxonomy" id="1840588"/>
    <lineage>
        <taxon>Eukaryota</taxon>
        <taxon>Viridiplantae</taxon>
        <taxon>Streptophyta</taxon>
        <taxon>Embryophyta</taxon>
        <taxon>Tracheophyta</taxon>
        <taxon>Spermatophyta</taxon>
        <taxon>Magnoliopsida</taxon>
        <taxon>eudicotyledons</taxon>
        <taxon>Gunneridae</taxon>
        <taxon>Pentapetalae</taxon>
        <taxon>asterids</taxon>
        <taxon>Ericales</taxon>
        <taxon>Theaceae</taxon>
        <taxon>Camellia</taxon>
    </lineage>
</organism>
<comment type="caution">
    <text evidence="1">The sequence shown here is derived from an EMBL/GenBank/DDBJ whole genome shotgun (WGS) entry which is preliminary data.</text>
</comment>
<dbReference type="EMBL" id="CM045762">
    <property type="protein sequence ID" value="KAI8012607.1"/>
    <property type="molecule type" value="Genomic_DNA"/>
</dbReference>
<evidence type="ECO:0000313" key="2">
    <source>
        <dbReference type="Proteomes" id="UP001060215"/>
    </source>
</evidence>
<keyword evidence="2" id="KW-1185">Reference proteome</keyword>
<gene>
    <name evidence="1" type="ORF">LOK49_LG06G02552</name>
</gene>
<dbReference type="Proteomes" id="UP001060215">
    <property type="component" value="Chromosome 5"/>
</dbReference>
<sequence>MASAQVLPSTASTAKKQEHLEAGKRRLEEFRKKKAADRAKKSAPVINANVVRHDEQPLDNQRVRLTDSNGAGTSDGVSEKVEPSRVVFDDENKANEFVQKNELGSSDTNAKPLVPTNYYNAFSAATVQAPMKDQEFDRYNALHSAGTVNVNYSHQPQEKNDDLSISTGASGRHGDGIATDQSVAFRPQVVWETDGNSGQPGPYGLEGAHSKDNDHVKDFTVTSSATHDIVANVSRENSGSFLLQNKFGYTSPQASGLMSLYGDSVHPSTKIRESYFEVGQNRHAVPDSNNTMTFDVEERKLSNSAGHLPGGNSTPFWPSESRSTAFSFDLRSSSDTLPLYPDIAETNTRRSRPSFLDSLNMPSATSASEKPFTETETTQTFSKWKSSNVPSAFEHSRTSSISSGHGDDMYRHAVNDNSMERKRDSYSRKQDEDFAALEQHIEDLTQEKFSMQRALEASRALAESLATENSSLTDSYNQQGSVVSQLKSDMETLQEEIKAQLVELESIKMEYANAQLECNAADERAKLLASEVIGLEEKALRLRSSELKLERQLENSQAEIASFKKKMSSLEKERQDLQSTIDALQEEKKLLQAKLRKASANGKFIDVNKGPSNKKDVSTSTDDLNATVDTSNQEMHSTAPFLRSEASSSSLLPENRQFNLEVSSLNIPVDQMKTIQNINTLISELALEKEELMQALLAESSESSTLKELNKDLSRKLEVQTQRLELLTAQSMAHEKIPTQLPDPSSMHDYTPYADEGDEVVERVLGWIMKLFPGGPSRRRTSKLL</sequence>
<reference evidence="1 2" key="1">
    <citation type="journal article" date="2022" name="Plant J.">
        <title>Chromosome-level genome of Camellia lanceoleosa provides a valuable resource for understanding genome evolution and self-incompatibility.</title>
        <authorList>
            <person name="Gong W."/>
            <person name="Xiao S."/>
            <person name="Wang L."/>
            <person name="Liao Z."/>
            <person name="Chang Y."/>
            <person name="Mo W."/>
            <person name="Hu G."/>
            <person name="Li W."/>
            <person name="Zhao G."/>
            <person name="Zhu H."/>
            <person name="Hu X."/>
            <person name="Ji K."/>
            <person name="Xiang X."/>
            <person name="Song Q."/>
            <person name="Yuan D."/>
            <person name="Jin S."/>
            <person name="Zhang L."/>
        </authorList>
    </citation>
    <scope>NUCLEOTIDE SEQUENCE [LARGE SCALE GENOMIC DNA]</scope>
    <source>
        <strain evidence="1">SQ_2022a</strain>
    </source>
</reference>